<dbReference type="InterPro" id="IPR000184">
    <property type="entry name" value="Bac_surfAg_D15"/>
</dbReference>
<keyword evidence="2" id="KW-0472">Membrane</keyword>
<feature type="domain" description="Bacterial surface antigen (D15)" evidence="3">
    <location>
        <begin position="4"/>
        <end position="94"/>
    </location>
</feature>
<comment type="caution">
    <text evidence="4">The sequence shown here is derived from an EMBL/GenBank/DDBJ whole genome shotgun (WGS) entry which is preliminary data.</text>
</comment>
<dbReference type="Gene3D" id="2.40.160.50">
    <property type="entry name" value="membrane protein fhac: a member of the omp85/tpsb transporter family"/>
    <property type="match status" value="1"/>
</dbReference>
<evidence type="ECO:0000259" key="3">
    <source>
        <dbReference type="Pfam" id="PF01103"/>
    </source>
</evidence>
<dbReference type="AlphaFoldDB" id="X0V1S6"/>
<proteinExistence type="predicted"/>
<evidence type="ECO:0000313" key="4">
    <source>
        <dbReference type="EMBL" id="GAF94605.1"/>
    </source>
</evidence>
<dbReference type="Pfam" id="PF01103">
    <property type="entry name" value="Omp85"/>
    <property type="match status" value="1"/>
</dbReference>
<dbReference type="GO" id="GO:0019867">
    <property type="term" value="C:outer membrane"/>
    <property type="evidence" value="ECO:0007669"/>
    <property type="project" value="InterPro"/>
</dbReference>
<dbReference type="EMBL" id="BARS01018448">
    <property type="protein sequence ID" value="GAF94605.1"/>
    <property type="molecule type" value="Genomic_DNA"/>
</dbReference>
<evidence type="ECO:0000256" key="1">
    <source>
        <dbReference type="ARBA" id="ARBA00004370"/>
    </source>
</evidence>
<name>X0V1S6_9ZZZZ</name>
<feature type="non-terminal residue" evidence="4">
    <location>
        <position position="1"/>
    </location>
</feature>
<reference evidence="4" key="1">
    <citation type="journal article" date="2014" name="Front. Microbiol.">
        <title>High frequency of phylogenetically diverse reductive dehalogenase-homologous genes in deep subseafloor sedimentary metagenomes.</title>
        <authorList>
            <person name="Kawai M."/>
            <person name="Futagami T."/>
            <person name="Toyoda A."/>
            <person name="Takaki Y."/>
            <person name="Nishi S."/>
            <person name="Hori S."/>
            <person name="Arai W."/>
            <person name="Tsubouchi T."/>
            <person name="Morono Y."/>
            <person name="Uchiyama I."/>
            <person name="Ito T."/>
            <person name="Fujiyama A."/>
            <person name="Inagaki F."/>
            <person name="Takami H."/>
        </authorList>
    </citation>
    <scope>NUCLEOTIDE SEQUENCE</scope>
    <source>
        <strain evidence="4">Expedition CK06-06</strain>
    </source>
</reference>
<comment type="subcellular location">
    <subcellularLocation>
        <location evidence="1">Membrane</location>
    </subcellularLocation>
</comment>
<organism evidence="4">
    <name type="scientific">marine sediment metagenome</name>
    <dbReference type="NCBI Taxonomy" id="412755"/>
    <lineage>
        <taxon>unclassified sequences</taxon>
        <taxon>metagenomes</taxon>
        <taxon>ecological metagenomes</taxon>
    </lineage>
</organism>
<sequence>GDVRVGGEFQWLNSLEYMFPLTADDSVKGVLFCDFGTVEENIEINAENFRVAPGFGFRVNMPALGVGAPLAFDFGFPVSSAPGDEEKVFSFYLGVLR</sequence>
<accession>X0V1S6</accession>
<protein>
    <recommendedName>
        <fullName evidence="3">Bacterial surface antigen (D15) domain-containing protein</fullName>
    </recommendedName>
</protein>
<evidence type="ECO:0000256" key="2">
    <source>
        <dbReference type="ARBA" id="ARBA00023136"/>
    </source>
</evidence>
<gene>
    <name evidence="4" type="ORF">S01H1_30018</name>
</gene>